<dbReference type="EMBL" id="KB932204">
    <property type="protein sequence ID" value="KCV70341.1"/>
    <property type="molecule type" value="Genomic_DNA"/>
</dbReference>
<evidence type="ECO:0000256" key="1">
    <source>
        <dbReference type="SAM" id="MobiDB-lite"/>
    </source>
</evidence>
<evidence type="ECO:0000313" key="2">
    <source>
        <dbReference type="EMBL" id="KCV70341.1"/>
    </source>
</evidence>
<dbReference type="AlphaFoldDB" id="A0A058Z889"/>
<dbReference type="GeneID" id="20527393"/>
<keyword evidence="3" id="KW-1185">Reference proteome</keyword>
<protein>
    <submittedName>
        <fullName evidence="2">Uncharacterized protein</fullName>
    </submittedName>
</protein>
<reference evidence="2" key="1">
    <citation type="submission" date="2013-04" db="EMBL/GenBank/DDBJ databases">
        <title>The Genome Sequence of Fonticula alba ATCC 38817.</title>
        <authorList>
            <consortium name="The Broad Institute Genomics Platform"/>
            <person name="Russ C."/>
            <person name="Cuomo C."/>
            <person name="Burger G."/>
            <person name="Gray M.W."/>
            <person name="Holland P.W.H."/>
            <person name="King N."/>
            <person name="Lang F.B.F."/>
            <person name="Roger A.J."/>
            <person name="Ruiz-Trillo I."/>
            <person name="Brown M."/>
            <person name="Walker B."/>
            <person name="Young S."/>
            <person name="Zeng Q."/>
            <person name="Gargeya S."/>
            <person name="Fitzgerald M."/>
            <person name="Haas B."/>
            <person name="Abouelleil A."/>
            <person name="Allen A.W."/>
            <person name="Alvarado L."/>
            <person name="Arachchi H.M."/>
            <person name="Berlin A.M."/>
            <person name="Chapman S.B."/>
            <person name="Gainer-Dewar J."/>
            <person name="Goldberg J."/>
            <person name="Griggs A."/>
            <person name="Gujja S."/>
            <person name="Hansen M."/>
            <person name="Howarth C."/>
            <person name="Imamovic A."/>
            <person name="Ireland A."/>
            <person name="Larimer J."/>
            <person name="McCowan C."/>
            <person name="Murphy C."/>
            <person name="Pearson M."/>
            <person name="Poon T.W."/>
            <person name="Priest M."/>
            <person name="Roberts A."/>
            <person name="Saif S."/>
            <person name="Shea T."/>
            <person name="Sisk P."/>
            <person name="Sykes S."/>
            <person name="Wortman J."/>
            <person name="Nusbaum C."/>
            <person name="Birren B."/>
        </authorList>
    </citation>
    <scope>NUCLEOTIDE SEQUENCE [LARGE SCALE GENOMIC DNA]</scope>
    <source>
        <strain evidence="2">ATCC 38817</strain>
    </source>
</reference>
<gene>
    <name evidence="2" type="ORF">H696_02668</name>
</gene>
<feature type="region of interest" description="Disordered" evidence="1">
    <location>
        <begin position="159"/>
        <end position="180"/>
    </location>
</feature>
<name>A0A058Z889_FONAL</name>
<dbReference type="RefSeq" id="XP_009494857.1">
    <property type="nucleotide sequence ID" value="XM_009496582.1"/>
</dbReference>
<organism evidence="2">
    <name type="scientific">Fonticula alba</name>
    <name type="common">Slime mold</name>
    <dbReference type="NCBI Taxonomy" id="691883"/>
    <lineage>
        <taxon>Eukaryota</taxon>
        <taxon>Rotosphaerida</taxon>
        <taxon>Fonticulaceae</taxon>
        <taxon>Fonticula</taxon>
    </lineage>
</organism>
<proteinExistence type="predicted"/>
<dbReference type="Proteomes" id="UP000030693">
    <property type="component" value="Unassembled WGS sequence"/>
</dbReference>
<evidence type="ECO:0000313" key="3">
    <source>
        <dbReference type="Proteomes" id="UP000030693"/>
    </source>
</evidence>
<accession>A0A058Z889</accession>
<sequence>MPLLHAFAYGYVFPCLPANRPVSPAPVASQHSLSVAASRPVVKVHGFVVRSTDAPFEPLRLISPAELGKLADRPLHEVTFRAVFRLPVHLDEEGALDSAETTGSAALEHLARRFFHRSRAFFLEQNILVRMVEEHGIHVGHTVRLRFLQHVPANEAARLSTVSEAVDGSPAPEDPLPAEDPNATICGLEVRWSFEDDDVVSAIAGRAVRWLAP</sequence>